<reference evidence="7 8" key="1">
    <citation type="journal article" date="2016" name="Nat. Commun.">
        <title>Thousands of microbial genomes shed light on interconnected biogeochemical processes in an aquifer system.</title>
        <authorList>
            <person name="Anantharaman K."/>
            <person name="Brown C.T."/>
            <person name="Hug L.A."/>
            <person name="Sharon I."/>
            <person name="Castelle C.J."/>
            <person name="Probst A.J."/>
            <person name="Thomas B.C."/>
            <person name="Singh A."/>
            <person name="Wilkins M.J."/>
            <person name="Karaoz U."/>
            <person name="Brodie E.L."/>
            <person name="Williams K.H."/>
            <person name="Hubbard S.S."/>
            <person name="Banfield J.F."/>
        </authorList>
    </citation>
    <scope>NUCLEOTIDE SEQUENCE [LARGE SCALE GENOMIC DNA]</scope>
</reference>
<keyword evidence="2 4" id="KW-0560">Oxidoreductase</keyword>
<dbReference type="PANTHER" id="PTHR43026:SF1">
    <property type="entry name" value="2-HYDROXYACID DEHYDROGENASE HOMOLOG 1-RELATED"/>
    <property type="match status" value="1"/>
</dbReference>
<evidence type="ECO:0000313" key="7">
    <source>
        <dbReference type="EMBL" id="OGZ02507.1"/>
    </source>
</evidence>
<gene>
    <name evidence="7" type="ORF">A2946_00680</name>
</gene>
<evidence type="ECO:0000259" key="6">
    <source>
        <dbReference type="Pfam" id="PF02826"/>
    </source>
</evidence>
<dbReference type="InterPro" id="IPR036291">
    <property type="entry name" value="NAD(P)-bd_dom_sf"/>
</dbReference>
<organism evidence="7 8">
    <name type="scientific">Candidatus Liptonbacteria bacterium RIFCSPLOWO2_01_FULL_53_13</name>
    <dbReference type="NCBI Taxonomy" id="1798651"/>
    <lineage>
        <taxon>Bacteria</taxon>
        <taxon>Candidatus Liptoniibacteriota</taxon>
    </lineage>
</organism>
<evidence type="ECO:0000256" key="3">
    <source>
        <dbReference type="ARBA" id="ARBA00023027"/>
    </source>
</evidence>
<evidence type="ECO:0000256" key="4">
    <source>
        <dbReference type="RuleBase" id="RU003719"/>
    </source>
</evidence>
<dbReference type="Pfam" id="PF02826">
    <property type="entry name" value="2-Hacid_dh_C"/>
    <property type="match status" value="1"/>
</dbReference>
<evidence type="ECO:0000256" key="2">
    <source>
        <dbReference type="ARBA" id="ARBA00023002"/>
    </source>
</evidence>
<accession>A0A1G2CMN8</accession>
<dbReference type="SUPFAM" id="SSF51735">
    <property type="entry name" value="NAD(P)-binding Rossmann-fold domains"/>
    <property type="match status" value="1"/>
</dbReference>
<proteinExistence type="inferred from homology"/>
<dbReference type="PANTHER" id="PTHR43026">
    <property type="entry name" value="2-HYDROXYACID DEHYDROGENASE HOMOLOG 1-RELATED"/>
    <property type="match status" value="1"/>
</dbReference>
<dbReference type="AlphaFoldDB" id="A0A1G2CMN8"/>
<sequence>MKIGFFEIEGWEEASIKSAFPNEELSLSAEKIDEDALPEQNDFEVLSVFVNSRITPKTLGHFPNLKYLVTRSTGYDHIDREECRKRGIAVAYIPGYGDNTVAEYAFGLLLSLTRKIYQSIDQIKETGSFSLAGLRGTDLKGKTIGIIGTGRIGKEAARIAKGFGMNIFAYDPMPDLEFAKEIGASYASLDDLLGNSDVISLHCPYSEETHHLLNRESMGKIKRGAYLVNTARGGLVETDALVEALKNGALAGAALDVLEEEGETRDELHFLASGHPKQEELRVMLENHVLMKMPNVLITPHNAFDTQEAMERILHITIENIQSFMAGKPENLVP</sequence>
<dbReference type="FunFam" id="3.40.50.720:FF:000203">
    <property type="entry name" value="D-3-phosphoglycerate dehydrogenase (SerA)"/>
    <property type="match status" value="1"/>
</dbReference>
<evidence type="ECO:0000313" key="8">
    <source>
        <dbReference type="Proteomes" id="UP000178348"/>
    </source>
</evidence>
<name>A0A1G2CMN8_9BACT</name>
<dbReference type="InterPro" id="IPR058205">
    <property type="entry name" value="D-LDH-like"/>
</dbReference>
<comment type="caution">
    <text evidence="7">The sequence shown here is derived from an EMBL/GenBank/DDBJ whole genome shotgun (WGS) entry which is preliminary data.</text>
</comment>
<dbReference type="Proteomes" id="UP000178348">
    <property type="component" value="Unassembled WGS sequence"/>
</dbReference>
<evidence type="ECO:0000256" key="1">
    <source>
        <dbReference type="ARBA" id="ARBA00005854"/>
    </source>
</evidence>
<dbReference type="InterPro" id="IPR029752">
    <property type="entry name" value="D-isomer_DH_CS1"/>
</dbReference>
<dbReference type="GO" id="GO:0008720">
    <property type="term" value="F:D-lactate dehydrogenase (NAD+) activity"/>
    <property type="evidence" value="ECO:0007669"/>
    <property type="project" value="TreeGrafter"/>
</dbReference>
<keyword evidence="3" id="KW-0520">NAD</keyword>
<feature type="domain" description="D-isomer specific 2-hydroxyacid dehydrogenase catalytic" evidence="5">
    <location>
        <begin position="24"/>
        <end position="332"/>
    </location>
</feature>
<dbReference type="EMBL" id="MHLB01000010">
    <property type="protein sequence ID" value="OGZ02507.1"/>
    <property type="molecule type" value="Genomic_DNA"/>
</dbReference>
<comment type="similarity">
    <text evidence="1 4">Belongs to the D-isomer specific 2-hydroxyacid dehydrogenase family.</text>
</comment>
<dbReference type="InterPro" id="IPR006139">
    <property type="entry name" value="D-isomer_2_OHA_DH_cat_dom"/>
</dbReference>
<dbReference type="InterPro" id="IPR029753">
    <property type="entry name" value="D-isomer_DH_CS"/>
</dbReference>
<protein>
    <recommendedName>
        <fullName evidence="9">Hydroxyacid dehydrogenase</fullName>
    </recommendedName>
</protein>
<dbReference type="Gene3D" id="3.40.50.720">
    <property type="entry name" value="NAD(P)-binding Rossmann-like Domain"/>
    <property type="match status" value="2"/>
</dbReference>
<evidence type="ECO:0000259" key="5">
    <source>
        <dbReference type="Pfam" id="PF00389"/>
    </source>
</evidence>
<dbReference type="GO" id="GO:0051287">
    <property type="term" value="F:NAD binding"/>
    <property type="evidence" value="ECO:0007669"/>
    <property type="project" value="InterPro"/>
</dbReference>
<dbReference type="SUPFAM" id="SSF52283">
    <property type="entry name" value="Formate/glycerate dehydrogenase catalytic domain-like"/>
    <property type="match status" value="1"/>
</dbReference>
<dbReference type="InterPro" id="IPR006140">
    <property type="entry name" value="D-isomer_DH_NAD-bd"/>
</dbReference>
<evidence type="ECO:0008006" key="9">
    <source>
        <dbReference type="Google" id="ProtNLM"/>
    </source>
</evidence>
<dbReference type="PROSITE" id="PS00065">
    <property type="entry name" value="D_2_HYDROXYACID_DH_1"/>
    <property type="match status" value="1"/>
</dbReference>
<dbReference type="Pfam" id="PF00389">
    <property type="entry name" value="2-Hacid_dh"/>
    <property type="match status" value="1"/>
</dbReference>
<dbReference type="PROSITE" id="PS00670">
    <property type="entry name" value="D_2_HYDROXYACID_DH_2"/>
    <property type="match status" value="1"/>
</dbReference>
<feature type="domain" description="D-isomer specific 2-hydroxyacid dehydrogenase NAD-binding" evidence="6">
    <location>
        <begin position="106"/>
        <end position="303"/>
    </location>
</feature>